<keyword evidence="1" id="KW-0812">Transmembrane</keyword>
<dbReference type="AlphaFoldDB" id="A0A0G0WGY1"/>
<proteinExistence type="predicted"/>
<feature type="transmembrane region" description="Helical" evidence="1">
    <location>
        <begin position="419"/>
        <end position="439"/>
    </location>
</feature>
<evidence type="ECO:0000313" key="2">
    <source>
        <dbReference type="EMBL" id="KKS12135.1"/>
    </source>
</evidence>
<comment type="caution">
    <text evidence="2">The sequence shown here is derived from an EMBL/GenBank/DDBJ whole genome shotgun (WGS) entry which is preliminary data.</text>
</comment>
<reference evidence="2 3" key="1">
    <citation type="journal article" date="2015" name="Nature">
        <title>rRNA introns, odd ribosomes, and small enigmatic genomes across a large radiation of phyla.</title>
        <authorList>
            <person name="Brown C.T."/>
            <person name="Hug L.A."/>
            <person name="Thomas B.C."/>
            <person name="Sharon I."/>
            <person name="Castelle C.J."/>
            <person name="Singh A."/>
            <person name="Wilkins M.J."/>
            <person name="Williams K.H."/>
            <person name="Banfield J.F."/>
        </authorList>
    </citation>
    <scope>NUCLEOTIDE SEQUENCE [LARGE SCALE GENOMIC DNA]</scope>
</reference>
<evidence type="ECO:0000256" key="1">
    <source>
        <dbReference type="SAM" id="Phobius"/>
    </source>
</evidence>
<evidence type="ECO:0008006" key="4">
    <source>
        <dbReference type="Google" id="ProtNLM"/>
    </source>
</evidence>
<feature type="transmembrane region" description="Helical" evidence="1">
    <location>
        <begin position="262"/>
        <end position="281"/>
    </location>
</feature>
<feature type="transmembrane region" description="Helical" evidence="1">
    <location>
        <begin position="376"/>
        <end position="399"/>
    </location>
</feature>
<keyword evidence="1" id="KW-1133">Transmembrane helix</keyword>
<name>A0A0G0WGY1_9BACT</name>
<feature type="transmembrane region" description="Helical" evidence="1">
    <location>
        <begin position="200"/>
        <end position="225"/>
    </location>
</feature>
<sequence>MTALKWFIVHSSWFMVHRLVLIILFLPVLLITMNSQPITAHAQEIKTEKISPQNWGADKQSAFSLNTLPYAGICLLAQIAGCPVTVFDTVTKKTTTELISQGTGGGAVMALANLTTTFYQSPPASSTEYLAHLGEQFGLGEPAFAKGGVGGSGDGIIAPVYNLWMVARSISYIAFILIFIIIGFMIMFRQKISQQAVISAQAALPGLIVSLVIITFSYAISALMVDTAFLGTKLMGYVFSKDQVQIENKLGNPIEMADNSNMFGMFFSAMGNAFGALGEVTSAVVPGGMPGPGRNRGAEAPLGWIVGGAAMAPVILTLLIGLILLIALLVQMVKLFFALLNSYIQLLVFTIAGPLMIAFSAIPGKGGGMSFWIRGTLANALVFPAVFATFLFAGLILANTNPADWQVSPPLFAGFSAEILRVILAYGIILGTPAIPGMIREIFKVKGPQAFAQAAMGGAMAGVAVGKAGYGAGTGRFKEEAEAWSKAKASERASGTAAPVTYKPWYRIFGR</sequence>
<evidence type="ECO:0000313" key="3">
    <source>
        <dbReference type="Proteomes" id="UP000034753"/>
    </source>
</evidence>
<dbReference type="EMBL" id="LCBN01000057">
    <property type="protein sequence ID" value="KKS12135.1"/>
    <property type="molecule type" value="Genomic_DNA"/>
</dbReference>
<feature type="transmembrane region" description="Helical" evidence="1">
    <location>
        <begin position="169"/>
        <end position="188"/>
    </location>
</feature>
<feature type="transmembrane region" description="Helical" evidence="1">
    <location>
        <begin position="342"/>
        <end position="364"/>
    </location>
</feature>
<dbReference type="Proteomes" id="UP000034753">
    <property type="component" value="Unassembled WGS sequence"/>
</dbReference>
<protein>
    <recommendedName>
        <fullName evidence="4">TrbL/VirB6 plasmid conjugal transfer protein</fullName>
    </recommendedName>
</protein>
<organism evidence="2 3">
    <name type="scientific">Candidatus Daviesbacteria bacterium GW2011_GWB1_41_5</name>
    <dbReference type="NCBI Taxonomy" id="1618429"/>
    <lineage>
        <taxon>Bacteria</taxon>
        <taxon>Candidatus Daviesiibacteriota</taxon>
    </lineage>
</organism>
<feature type="transmembrane region" description="Helical" evidence="1">
    <location>
        <begin position="302"/>
        <end position="330"/>
    </location>
</feature>
<gene>
    <name evidence="2" type="ORF">UU67_C0057G0006</name>
</gene>
<accession>A0A0G0WGY1</accession>
<keyword evidence="1" id="KW-0472">Membrane</keyword>